<evidence type="ECO:0000256" key="1">
    <source>
        <dbReference type="ARBA" id="ARBA00023015"/>
    </source>
</evidence>
<keyword evidence="7" id="KW-1185">Reference proteome</keyword>
<dbReference type="SUPFAM" id="SSF46689">
    <property type="entry name" value="Homeodomain-like"/>
    <property type="match status" value="1"/>
</dbReference>
<evidence type="ECO:0000259" key="5">
    <source>
        <dbReference type="PROSITE" id="PS50977"/>
    </source>
</evidence>
<keyword evidence="2 4" id="KW-0238">DNA-binding</keyword>
<gene>
    <name evidence="6" type="ORF">SAMN04490248_12617</name>
</gene>
<dbReference type="Proteomes" id="UP000198893">
    <property type="component" value="Unassembled WGS sequence"/>
</dbReference>
<dbReference type="PROSITE" id="PS50977">
    <property type="entry name" value="HTH_TETR_2"/>
    <property type="match status" value="1"/>
</dbReference>
<accession>A0A1H8V7L3</accession>
<dbReference type="GO" id="GO:0000976">
    <property type="term" value="F:transcription cis-regulatory region binding"/>
    <property type="evidence" value="ECO:0007669"/>
    <property type="project" value="TreeGrafter"/>
</dbReference>
<dbReference type="InterPro" id="IPR001647">
    <property type="entry name" value="HTH_TetR"/>
</dbReference>
<feature type="DNA-binding region" description="H-T-H motif" evidence="4">
    <location>
        <begin position="43"/>
        <end position="62"/>
    </location>
</feature>
<evidence type="ECO:0000313" key="6">
    <source>
        <dbReference type="EMBL" id="SEP11425.1"/>
    </source>
</evidence>
<keyword evidence="1" id="KW-0805">Transcription regulation</keyword>
<protein>
    <submittedName>
        <fullName evidence="6">DNA-binding transcriptional regulator, AcrR family</fullName>
    </submittedName>
</protein>
<dbReference type="GO" id="GO:0003700">
    <property type="term" value="F:DNA-binding transcription factor activity"/>
    <property type="evidence" value="ECO:0007669"/>
    <property type="project" value="TreeGrafter"/>
</dbReference>
<dbReference type="PANTHER" id="PTHR30055">
    <property type="entry name" value="HTH-TYPE TRANSCRIPTIONAL REGULATOR RUTR"/>
    <property type="match status" value="1"/>
</dbReference>
<dbReference type="Gene3D" id="1.10.357.10">
    <property type="entry name" value="Tetracycline Repressor, domain 2"/>
    <property type="match status" value="1"/>
</dbReference>
<dbReference type="InterPro" id="IPR050109">
    <property type="entry name" value="HTH-type_TetR-like_transc_reg"/>
</dbReference>
<evidence type="ECO:0000256" key="4">
    <source>
        <dbReference type="PROSITE-ProRule" id="PRU00335"/>
    </source>
</evidence>
<dbReference type="OrthoDB" id="9811084at2"/>
<keyword evidence="3" id="KW-0804">Transcription</keyword>
<evidence type="ECO:0000313" key="7">
    <source>
        <dbReference type="Proteomes" id="UP000198893"/>
    </source>
</evidence>
<proteinExistence type="predicted"/>
<dbReference type="InterPro" id="IPR009057">
    <property type="entry name" value="Homeodomain-like_sf"/>
</dbReference>
<evidence type="ECO:0000256" key="3">
    <source>
        <dbReference type="ARBA" id="ARBA00023163"/>
    </source>
</evidence>
<dbReference type="EMBL" id="FODS01000026">
    <property type="protein sequence ID" value="SEP11425.1"/>
    <property type="molecule type" value="Genomic_DNA"/>
</dbReference>
<feature type="domain" description="HTH tetR-type" evidence="5">
    <location>
        <begin position="20"/>
        <end position="80"/>
    </location>
</feature>
<reference evidence="6 7" key="1">
    <citation type="submission" date="2016-10" db="EMBL/GenBank/DDBJ databases">
        <authorList>
            <person name="de Groot N.N."/>
        </authorList>
    </citation>
    <scope>NUCLEOTIDE SEQUENCE [LARGE SCALE GENOMIC DNA]</scope>
    <source>
        <strain evidence="6 7">DSM 27842</strain>
    </source>
</reference>
<dbReference type="STRING" id="569882.SAMN04490248_12617"/>
<organism evidence="6 7">
    <name type="scientific">Salinihabitans flavidus</name>
    <dbReference type="NCBI Taxonomy" id="569882"/>
    <lineage>
        <taxon>Bacteria</taxon>
        <taxon>Pseudomonadati</taxon>
        <taxon>Pseudomonadota</taxon>
        <taxon>Alphaproteobacteria</taxon>
        <taxon>Rhodobacterales</taxon>
        <taxon>Roseobacteraceae</taxon>
        <taxon>Salinihabitans</taxon>
    </lineage>
</organism>
<dbReference type="RefSeq" id="WP_093120043.1">
    <property type="nucleotide sequence ID" value="NZ_FODS01000026.1"/>
</dbReference>
<name>A0A1H8V7L3_9RHOB</name>
<evidence type="ECO:0000256" key="2">
    <source>
        <dbReference type="ARBA" id="ARBA00023125"/>
    </source>
</evidence>
<dbReference type="AlphaFoldDB" id="A0A1H8V7L3"/>
<dbReference type="Pfam" id="PF00440">
    <property type="entry name" value="TetR_N"/>
    <property type="match status" value="1"/>
</dbReference>
<dbReference type="PANTHER" id="PTHR30055:SF234">
    <property type="entry name" value="HTH-TYPE TRANSCRIPTIONAL REGULATOR BETI"/>
    <property type="match status" value="1"/>
</dbReference>
<dbReference type="PRINTS" id="PR00455">
    <property type="entry name" value="HTHTETR"/>
</dbReference>
<sequence>MPPLNDPRPHKRLNRAQRAEATRAKILEASIEAVGEYGYAGASIARIADRAGIAQGTFYNYFESRQNLLEQLLPMISLELLEHVREKVMAAPDDPIARERARITGFFEFLRQTPHLFTMLHEGEFHTRIGFQKHVEMQTASYERAMRFEMRRGHLRVTDPAKLSVFVRMLMASRDYISGHFCMRDGKVVEPPDHVIDAYMDFVVGGLFKQPEGLIKGEDDHAARRSH</sequence>